<dbReference type="PANTHER" id="PTHR30273">
    <property type="entry name" value="PERIPLASMIC SIGNAL SENSOR AND SIGMA FACTOR ACTIVATOR FECR-RELATED"/>
    <property type="match status" value="1"/>
</dbReference>
<reference evidence="3 4" key="1">
    <citation type="submission" date="2018-08" db="EMBL/GenBank/DDBJ databases">
        <title>Genomic Encyclopedia of Archaeal and Bacterial Type Strains, Phase II (KMG-II): from individual species to whole genera.</title>
        <authorList>
            <person name="Goeker M."/>
        </authorList>
    </citation>
    <scope>NUCLEOTIDE SEQUENCE [LARGE SCALE GENOMIC DNA]</scope>
    <source>
        <strain evidence="3 4">DSM 15986</strain>
    </source>
</reference>
<organism evidence="3 4">
    <name type="scientific">Algoriphagus antarcticus</name>
    <dbReference type="NCBI Taxonomy" id="238540"/>
    <lineage>
        <taxon>Bacteria</taxon>
        <taxon>Pseudomonadati</taxon>
        <taxon>Bacteroidota</taxon>
        <taxon>Cytophagia</taxon>
        <taxon>Cytophagales</taxon>
        <taxon>Cyclobacteriaceae</taxon>
        <taxon>Algoriphagus</taxon>
    </lineage>
</organism>
<accession>A0A3E0DW49</accession>
<feature type="domain" description="Protein FecR C-terminal" evidence="2">
    <location>
        <begin position="287"/>
        <end position="355"/>
    </location>
</feature>
<dbReference type="AlphaFoldDB" id="A0A3E0DW49"/>
<dbReference type="GO" id="GO:0016989">
    <property type="term" value="F:sigma factor antagonist activity"/>
    <property type="evidence" value="ECO:0007669"/>
    <property type="project" value="TreeGrafter"/>
</dbReference>
<evidence type="ECO:0000259" key="1">
    <source>
        <dbReference type="Pfam" id="PF04773"/>
    </source>
</evidence>
<proteinExistence type="predicted"/>
<protein>
    <submittedName>
        <fullName evidence="3">FecR family protein</fullName>
    </submittedName>
</protein>
<dbReference type="PIRSF" id="PIRSF018266">
    <property type="entry name" value="FecR"/>
    <property type="match status" value="1"/>
</dbReference>
<dbReference type="Pfam" id="PF04773">
    <property type="entry name" value="FecR"/>
    <property type="match status" value="1"/>
</dbReference>
<evidence type="ECO:0000259" key="2">
    <source>
        <dbReference type="Pfam" id="PF16344"/>
    </source>
</evidence>
<dbReference type="InterPro" id="IPR012373">
    <property type="entry name" value="Ferrdict_sens_TM"/>
</dbReference>
<dbReference type="RefSeq" id="WP_240510873.1">
    <property type="nucleotide sequence ID" value="NZ_MSSW01000013.1"/>
</dbReference>
<dbReference type="EMBL" id="QUNF01000008">
    <property type="protein sequence ID" value="REG88701.1"/>
    <property type="molecule type" value="Genomic_DNA"/>
</dbReference>
<dbReference type="Proteomes" id="UP000256405">
    <property type="component" value="Unassembled WGS sequence"/>
</dbReference>
<gene>
    <name evidence="3" type="ORF">C8N25_108135</name>
</gene>
<dbReference type="PANTHER" id="PTHR30273:SF2">
    <property type="entry name" value="PROTEIN FECR"/>
    <property type="match status" value="1"/>
</dbReference>
<dbReference type="Gene3D" id="2.60.120.1440">
    <property type="match status" value="1"/>
</dbReference>
<dbReference type="Pfam" id="PF16344">
    <property type="entry name" value="FecR_C"/>
    <property type="match status" value="1"/>
</dbReference>
<sequence>MDLLSIYNMKYKDYDIDHFITDEFFIQWIKNPNENNSHFWEKWMEQHPEKRPLVSKAANLIRSVKYADNTEFTDRMYVETFEEILKADNHFRQLNPISPTKISTTHTKKVNSFFPLRGIAASLLVLFCLWAQYEAINFKTDPEPIAEIVLVKRSNPAGKKSIIDLPDGSRIHLNANSEIEFPREFSNDIRLVSLTGEAFFEIEKESRPFIVQSGETKIKVLGTSFNVNKKENGSLYVALVTGKVSVDTQNGSRMTLEPNEMLVLEDGGAYRKTGFDAKEVIGWKDKYLVFKTSSLPEVRRKLEQWYGVKIELKGDFDTKWTYSGTYKDEMLENVLRGICMTSGMNYKIDKKQITLTNPK</sequence>
<feature type="domain" description="FecR protein" evidence="1">
    <location>
        <begin position="158"/>
        <end position="244"/>
    </location>
</feature>
<name>A0A3E0DW49_9BACT</name>
<keyword evidence="4" id="KW-1185">Reference proteome</keyword>
<comment type="caution">
    <text evidence="3">The sequence shown here is derived from an EMBL/GenBank/DDBJ whole genome shotgun (WGS) entry which is preliminary data.</text>
</comment>
<dbReference type="InterPro" id="IPR032508">
    <property type="entry name" value="FecR_C"/>
</dbReference>
<evidence type="ECO:0000313" key="3">
    <source>
        <dbReference type="EMBL" id="REG88701.1"/>
    </source>
</evidence>
<dbReference type="InterPro" id="IPR006860">
    <property type="entry name" value="FecR"/>
</dbReference>
<evidence type="ECO:0000313" key="4">
    <source>
        <dbReference type="Proteomes" id="UP000256405"/>
    </source>
</evidence>
<dbReference type="Gene3D" id="3.55.50.30">
    <property type="match status" value="1"/>
</dbReference>